<protein>
    <submittedName>
        <fullName evidence="1">Uncharacterized protein</fullName>
    </submittedName>
</protein>
<evidence type="ECO:0000313" key="1">
    <source>
        <dbReference type="EMBL" id="OEJ23484.1"/>
    </source>
</evidence>
<sequence length="88" mass="9751">MRHLMQTVATRKDHAPETHARPEAIEQAGRLLAVQHPRAYAHIRNALHPYEAGPGQLDPALLPANARGVLKSRLIKEAQALLPEKRSV</sequence>
<dbReference type="AlphaFoldDB" id="A0A1E5P293"/>
<dbReference type="Proteomes" id="UP000095759">
    <property type="component" value="Unassembled WGS sequence"/>
</dbReference>
<reference evidence="1 2" key="1">
    <citation type="submission" date="2016-08" db="EMBL/GenBank/DDBJ databases">
        <title>Complete genome sequence of Streptomyces agglomeratus strain 6-3-2, a novel anti-MRSA actinomycete isolated from Wuli of Tebit, China.</title>
        <authorList>
            <person name="Chen X."/>
        </authorList>
    </citation>
    <scope>NUCLEOTIDE SEQUENCE [LARGE SCALE GENOMIC DNA]</scope>
    <source>
        <strain evidence="1 2">6-3-2</strain>
    </source>
</reference>
<comment type="caution">
    <text evidence="1">The sequence shown here is derived from an EMBL/GenBank/DDBJ whole genome shotgun (WGS) entry which is preliminary data.</text>
</comment>
<dbReference type="RefSeq" id="WP_069933551.1">
    <property type="nucleotide sequence ID" value="NZ_MEHJ01000001.1"/>
</dbReference>
<keyword evidence="2" id="KW-1185">Reference proteome</keyword>
<organism evidence="1 2">
    <name type="scientific">Streptomyces agglomeratus</name>
    <dbReference type="NCBI Taxonomy" id="285458"/>
    <lineage>
        <taxon>Bacteria</taxon>
        <taxon>Bacillati</taxon>
        <taxon>Actinomycetota</taxon>
        <taxon>Actinomycetes</taxon>
        <taxon>Kitasatosporales</taxon>
        <taxon>Streptomycetaceae</taxon>
        <taxon>Streptomyces</taxon>
    </lineage>
</organism>
<accession>A0A1E5P293</accession>
<dbReference type="EMBL" id="MEHJ01000001">
    <property type="protein sequence ID" value="OEJ23484.1"/>
    <property type="molecule type" value="Genomic_DNA"/>
</dbReference>
<evidence type="ECO:0000313" key="2">
    <source>
        <dbReference type="Proteomes" id="UP000095759"/>
    </source>
</evidence>
<gene>
    <name evidence="1" type="ORF">AS594_02255</name>
</gene>
<name>A0A1E5P293_9ACTN</name>
<proteinExistence type="predicted"/>